<feature type="domain" description="Ig-like" evidence="6">
    <location>
        <begin position="247"/>
        <end position="325"/>
    </location>
</feature>
<evidence type="ECO:0000259" key="6">
    <source>
        <dbReference type="PROSITE" id="PS50835"/>
    </source>
</evidence>
<dbReference type="Proteomes" id="UP000824540">
    <property type="component" value="Unassembled WGS sequence"/>
</dbReference>
<dbReference type="InterPro" id="IPR003598">
    <property type="entry name" value="Ig_sub2"/>
</dbReference>
<keyword evidence="1" id="KW-0732">Signal</keyword>
<dbReference type="Pfam" id="PF07679">
    <property type="entry name" value="I-set"/>
    <property type="match status" value="1"/>
</dbReference>
<evidence type="ECO:0000256" key="5">
    <source>
        <dbReference type="SAM" id="MobiDB-lite"/>
    </source>
</evidence>
<evidence type="ECO:0000313" key="8">
    <source>
        <dbReference type="Proteomes" id="UP000824540"/>
    </source>
</evidence>
<name>A0A8T2MLA1_9TELE</name>
<dbReference type="Gene3D" id="2.60.40.10">
    <property type="entry name" value="Immunoglobulins"/>
    <property type="match status" value="5"/>
</dbReference>
<dbReference type="OrthoDB" id="6353782at2759"/>
<dbReference type="Pfam" id="PF07686">
    <property type="entry name" value="V-set"/>
    <property type="match status" value="1"/>
</dbReference>
<dbReference type="PANTHER" id="PTHR44337:SF16">
    <property type="entry name" value="CARCINOEMBRYONIC ANTIGEN-RELATED CELL ADHESION MOLECULE 20-LIKE-RELATED"/>
    <property type="match status" value="1"/>
</dbReference>
<accession>A0A8T2MLA1</accession>
<dbReference type="InterPro" id="IPR007110">
    <property type="entry name" value="Ig-like_dom"/>
</dbReference>
<dbReference type="PROSITE" id="PS50835">
    <property type="entry name" value="IG_LIKE"/>
    <property type="match status" value="4"/>
</dbReference>
<dbReference type="SMART" id="SM00408">
    <property type="entry name" value="IGc2"/>
    <property type="match status" value="4"/>
</dbReference>
<sequence length="545" mass="57538">MTGLHHRVRPCPLSVFSSQVRPCPLSLFFSQFLNLCTFTMSLMEGAALSTVTLLLLTGFCSGKDALPPGPANGSVGGSVMLNTEIGSVGPLLTVIWNFNDGSGPVIVVSVANGVPTEGPRYRNRVNVSSTTGSLELRQLTLEDTGTYAVNLIPEKGLPLTEPVSNVTVNASATDLVELNDTVSLTCSASGSPTSYQWLLGSSDIITGGRVQLSDDGSILTISSVLRSDREPLYCIAYNGISNGTNGPENVKVTMDSQSKFYMAGSSVNLSCSAQSSPPAQFQWALNGKMLDREGQELKLENVQRNQSGSYICWAHNSITLRYTASKPSMITVLEKISGAEITSPSEPLIAGSSSANLSCQAAAGTSISRKWLKDDKPLSPSNRITFSDDNSTVSISPVESSDNGEYQCRLSNPVSTDTARHTLTVNYGPQDVVINGKNTGSSTAEVSSTVTLKCSAVSLPPATFFWLVNGTKRAEKSTFTIEKVSRNDAGNYTCVASNDVTGLKVSAEHYLHVKETEPSHSVSLRATAGIVILALAGLGLIGGGP</sequence>
<dbReference type="InterPro" id="IPR052598">
    <property type="entry name" value="IgSF_CEA-related"/>
</dbReference>
<reference evidence="7" key="1">
    <citation type="thesis" date="2021" institute="BYU ScholarsArchive" country="Provo, UT, USA">
        <title>Applications of and Algorithms for Genome Assembly and Genomic Analyses with an Emphasis on Marine Teleosts.</title>
        <authorList>
            <person name="Pickett B.D."/>
        </authorList>
    </citation>
    <scope>NUCLEOTIDE SEQUENCE</scope>
    <source>
        <strain evidence="7">HI-2016</strain>
    </source>
</reference>
<keyword evidence="8" id="KW-1185">Reference proteome</keyword>
<organism evidence="7 8">
    <name type="scientific">Albula glossodonta</name>
    <name type="common">roundjaw bonefish</name>
    <dbReference type="NCBI Taxonomy" id="121402"/>
    <lineage>
        <taxon>Eukaryota</taxon>
        <taxon>Metazoa</taxon>
        <taxon>Chordata</taxon>
        <taxon>Craniata</taxon>
        <taxon>Vertebrata</taxon>
        <taxon>Euteleostomi</taxon>
        <taxon>Actinopterygii</taxon>
        <taxon>Neopterygii</taxon>
        <taxon>Teleostei</taxon>
        <taxon>Albuliformes</taxon>
        <taxon>Albulidae</taxon>
        <taxon>Albula</taxon>
    </lineage>
</organism>
<evidence type="ECO:0000256" key="2">
    <source>
        <dbReference type="ARBA" id="ARBA00023157"/>
    </source>
</evidence>
<protein>
    <recommendedName>
        <fullName evidence="6">Ig-like domain-containing protein</fullName>
    </recommendedName>
</protein>
<dbReference type="AlphaFoldDB" id="A0A8T2MLA1"/>
<proteinExistence type="predicted"/>
<dbReference type="CDD" id="cd00096">
    <property type="entry name" value="Ig"/>
    <property type="match status" value="1"/>
</dbReference>
<feature type="domain" description="Ig-like" evidence="6">
    <location>
        <begin position="429"/>
        <end position="506"/>
    </location>
</feature>
<dbReference type="PANTHER" id="PTHR44337">
    <property type="entry name" value="CARCINOEMBRYONIC ANTIGEN-RELATED CELL ADHESION MOLECULE 8"/>
    <property type="match status" value="1"/>
</dbReference>
<feature type="domain" description="Ig-like" evidence="6">
    <location>
        <begin position="327"/>
        <end position="426"/>
    </location>
</feature>
<keyword evidence="4" id="KW-0393">Immunoglobulin domain</keyword>
<keyword evidence="3" id="KW-0325">Glycoprotein</keyword>
<dbReference type="InterPro" id="IPR003599">
    <property type="entry name" value="Ig_sub"/>
</dbReference>
<dbReference type="InterPro" id="IPR036179">
    <property type="entry name" value="Ig-like_dom_sf"/>
</dbReference>
<feature type="domain" description="Ig-like" evidence="6">
    <location>
        <begin position="162"/>
        <end position="239"/>
    </location>
</feature>
<dbReference type="SMART" id="SM00409">
    <property type="entry name" value="IG"/>
    <property type="match status" value="5"/>
</dbReference>
<evidence type="ECO:0000313" key="7">
    <source>
        <dbReference type="EMBL" id="KAG9327870.1"/>
    </source>
</evidence>
<keyword evidence="2" id="KW-1015">Disulfide bond</keyword>
<evidence type="ECO:0000256" key="3">
    <source>
        <dbReference type="ARBA" id="ARBA00023180"/>
    </source>
</evidence>
<dbReference type="InterPro" id="IPR013106">
    <property type="entry name" value="Ig_V-set"/>
</dbReference>
<gene>
    <name evidence="7" type="ORF">JZ751_018455</name>
</gene>
<dbReference type="Pfam" id="PF13927">
    <property type="entry name" value="Ig_3"/>
    <property type="match status" value="3"/>
</dbReference>
<evidence type="ECO:0000256" key="1">
    <source>
        <dbReference type="ARBA" id="ARBA00022729"/>
    </source>
</evidence>
<dbReference type="InterPro" id="IPR013783">
    <property type="entry name" value="Ig-like_fold"/>
</dbReference>
<comment type="caution">
    <text evidence="7">The sequence shown here is derived from an EMBL/GenBank/DDBJ whole genome shotgun (WGS) entry which is preliminary data.</text>
</comment>
<evidence type="ECO:0000256" key="4">
    <source>
        <dbReference type="ARBA" id="ARBA00023319"/>
    </source>
</evidence>
<dbReference type="InterPro" id="IPR013098">
    <property type="entry name" value="Ig_I-set"/>
</dbReference>
<dbReference type="EMBL" id="JAFBMS010003072">
    <property type="protein sequence ID" value="KAG9327870.1"/>
    <property type="molecule type" value="Genomic_DNA"/>
</dbReference>
<feature type="region of interest" description="Disordered" evidence="5">
    <location>
        <begin position="379"/>
        <end position="406"/>
    </location>
</feature>
<dbReference type="SUPFAM" id="SSF48726">
    <property type="entry name" value="Immunoglobulin"/>
    <property type="match status" value="5"/>
</dbReference>